<gene>
    <name evidence="1" type="ORF">OCBIM_22033533mg</name>
</gene>
<proteinExistence type="predicted"/>
<protein>
    <submittedName>
        <fullName evidence="1">Uncharacterized protein</fullName>
    </submittedName>
</protein>
<dbReference type="PANTHER" id="PTHR45913">
    <property type="entry name" value="EPM2A-INTERACTING PROTEIN 1"/>
    <property type="match status" value="1"/>
</dbReference>
<organism evidence="1">
    <name type="scientific">Octopus bimaculoides</name>
    <name type="common">California two-spotted octopus</name>
    <dbReference type="NCBI Taxonomy" id="37653"/>
    <lineage>
        <taxon>Eukaryota</taxon>
        <taxon>Metazoa</taxon>
        <taxon>Spiralia</taxon>
        <taxon>Lophotrochozoa</taxon>
        <taxon>Mollusca</taxon>
        <taxon>Cephalopoda</taxon>
        <taxon>Coleoidea</taxon>
        <taxon>Octopodiformes</taxon>
        <taxon>Octopoda</taxon>
        <taxon>Incirrata</taxon>
        <taxon>Octopodidae</taxon>
        <taxon>Octopus</taxon>
    </lineage>
</organism>
<sequence length="163" mass="19211">MVALFKVYNLKQHHQTKHGKFWLSEEECRKKLKNQQTIFTKQSTFQDSATEASFMVAYNLTKNKPFSDGEFVKQCLIDCASILCPDARRKFKTISLSRRTMAWHIDLISNKLTEQLNTVKSLFGFLWHWLRAMVSKTLHSHLPLSMELMKISSSQRHYLVWNQ</sequence>
<name>A0A0L8GHG5_OCTBM</name>
<dbReference type="EMBL" id="KQ421824">
    <property type="protein sequence ID" value="KOF76299.1"/>
    <property type="molecule type" value="Genomic_DNA"/>
</dbReference>
<dbReference type="PANTHER" id="PTHR45913:SF21">
    <property type="entry name" value="DUF4371 DOMAIN-CONTAINING PROTEIN"/>
    <property type="match status" value="1"/>
</dbReference>
<dbReference type="STRING" id="37653.A0A0L8GHG5"/>
<evidence type="ECO:0000313" key="1">
    <source>
        <dbReference type="EMBL" id="KOF76299.1"/>
    </source>
</evidence>
<reference evidence="1" key="1">
    <citation type="submission" date="2015-07" db="EMBL/GenBank/DDBJ databases">
        <title>MeaNS - Measles Nucleotide Surveillance Program.</title>
        <authorList>
            <person name="Tran T."/>
            <person name="Druce J."/>
        </authorList>
    </citation>
    <scope>NUCLEOTIDE SEQUENCE</scope>
    <source>
        <strain evidence="1">UCB-OBI-ISO-001</strain>
        <tissue evidence="1">Gonad</tissue>
    </source>
</reference>
<accession>A0A0L8GHG5</accession>
<dbReference type="AlphaFoldDB" id="A0A0L8GHG5"/>